<accession>A0ABW2AQG7</accession>
<gene>
    <name evidence="4" type="ORF">ACFQBT_04705</name>
</gene>
<evidence type="ECO:0000259" key="3">
    <source>
        <dbReference type="Pfam" id="PF13579"/>
    </source>
</evidence>
<evidence type="ECO:0000256" key="2">
    <source>
        <dbReference type="ARBA" id="ARBA00022679"/>
    </source>
</evidence>
<keyword evidence="5" id="KW-1185">Reference proteome</keyword>
<name>A0ABW2AQG7_9MICO</name>
<dbReference type="EMBL" id="JBHSWJ010000002">
    <property type="protein sequence ID" value="MFC6713187.1"/>
    <property type="molecule type" value="Genomic_DNA"/>
</dbReference>
<keyword evidence="1" id="KW-0328">Glycosyltransferase</keyword>
<proteinExistence type="predicted"/>
<evidence type="ECO:0000313" key="5">
    <source>
        <dbReference type="Proteomes" id="UP001596356"/>
    </source>
</evidence>
<dbReference type="SUPFAM" id="SSF53756">
    <property type="entry name" value="UDP-Glycosyltransferase/glycogen phosphorylase"/>
    <property type="match status" value="1"/>
</dbReference>
<feature type="domain" description="Glycosyltransferase subfamily 4-like N-terminal" evidence="3">
    <location>
        <begin position="23"/>
        <end position="167"/>
    </location>
</feature>
<evidence type="ECO:0000313" key="4">
    <source>
        <dbReference type="EMBL" id="MFC6713187.1"/>
    </source>
</evidence>
<dbReference type="Proteomes" id="UP001596356">
    <property type="component" value="Unassembled WGS sequence"/>
</dbReference>
<evidence type="ECO:0000256" key="1">
    <source>
        <dbReference type="ARBA" id="ARBA00022676"/>
    </source>
</evidence>
<dbReference type="RefSeq" id="WP_377820768.1">
    <property type="nucleotide sequence ID" value="NZ_JBHSWJ010000002.1"/>
</dbReference>
<dbReference type="Gene3D" id="3.40.50.2000">
    <property type="entry name" value="Glycogen Phosphorylase B"/>
    <property type="match status" value="1"/>
</dbReference>
<keyword evidence="2" id="KW-0808">Transferase</keyword>
<organism evidence="4 5">
    <name type="scientific">Branchiibius cervicis</name>
    <dbReference type="NCBI Taxonomy" id="908252"/>
    <lineage>
        <taxon>Bacteria</taxon>
        <taxon>Bacillati</taxon>
        <taxon>Actinomycetota</taxon>
        <taxon>Actinomycetes</taxon>
        <taxon>Micrococcales</taxon>
        <taxon>Dermacoccaceae</taxon>
        <taxon>Branchiibius</taxon>
    </lineage>
</organism>
<comment type="caution">
    <text evidence="4">The sequence shown here is derived from an EMBL/GenBank/DDBJ whole genome shotgun (WGS) entry which is preliminary data.</text>
</comment>
<dbReference type="Pfam" id="PF13579">
    <property type="entry name" value="Glyco_trans_4_4"/>
    <property type="match status" value="1"/>
</dbReference>
<dbReference type="InterPro" id="IPR028098">
    <property type="entry name" value="Glyco_trans_4-like_N"/>
</dbReference>
<sequence>MSAAERRPKVAIIGTRGYPSYYGGFETLVRHLAPYLWERGWDVEVYSRPGQTVPAEADPRITVRFTPGVETTSLSTLSYGMTATAAAAARKPDVALVMNVANGFFLPALKARGVPVVMNVDGLEWEREKWGPKAKRVFLAGARASARWADQLIADSTNIAAYWKRVFERESTFIPYGGECDMSSLDSAPAAAVEGLQPGNFVMVAARLVPENSIDLFLQAVRELPPRRTS</sequence>
<reference evidence="5" key="1">
    <citation type="journal article" date="2019" name="Int. J. Syst. Evol. Microbiol.">
        <title>The Global Catalogue of Microorganisms (GCM) 10K type strain sequencing project: providing services to taxonomists for standard genome sequencing and annotation.</title>
        <authorList>
            <consortium name="The Broad Institute Genomics Platform"/>
            <consortium name="The Broad Institute Genome Sequencing Center for Infectious Disease"/>
            <person name="Wu L."/>
            <person name="Ma J."/>
        </authorList>
    </citation>
    <scope>NUCLEOTIDE SEQUENCE [LARGE SCALE GENOMIC DNA]</scope>
    <source>
        <strain evidence="5">NBRC 106593</strain>
    </source>
</reference>
<protein>
    <submittedName>
        <fullName evidence="4">DUF1972 domain-containing protein</fullName>
    </submittedName>
</protein>